<dbReference type="AlphaFoldDB" id="A0AAV0MYQ8"/>
<dbReference type="Proteomes" id="UP001154282">
    <property type="component" value="Unassembled WGS sequence"/>
</dbReference>
<dbReference type="InterPro" id="IPR016024">
    <property type="entry name" value="ARM-type_fold"/>
</dbReference>
<dbReference type="SMART" id="SM00667">
    <property type="entry name" value="LisH"/>
    <property type="match status" value="2"/>
</dbReference>
<feature type="region of interest" description="Disordered" evidence="3">
    <location>
        <begin position="340"/>
        <end position="365"/>
    </location>
</feature>
<feature type="region of interest" description="Disordered" evidence="3">
    <location>
        <begin position="1060"/>
        <end position="1090"/>
    </location>
</feature>
<feature type="compositionally biased region" description="Basic and acidic residues" evidence="3">
    <location>
        <begin position="349"/>
        <end position="365"/>
    </location>
</feature>
<proteinExistence type="predicted"/>
<dbReference type="EMBL" id="CAMGYJ010000007">
    <property type="protein sequence ID" value="CAI0451418.1"/>
    <property type="molecule type" value="Genomic_DNA"/>
</dbReference>
<dbReference type="PANTHER" id="PTHR32059">
    <property type="entry name" value="RAB11-BINDING PROTEIN RELCH"/>
    <property type="match status" value="1"/>
</dbReference>
<feature type="coiled-coil region" evidence="2">
    <location>
        <begin position="251"/>
        <end position="292"/>
    </location>
</feature>
<sequence length="1117" mass="124973">MMDVERSSLCNCVVNFLLEENYVLTAFELLHELLDDGRDHHAIRLKEFFSDPSNFPPDQISRLNSLRVADPQSLLEEKEATQEKLALSEYELRLAQEDISKLKSELQKRVELSPTQLTESTPDAAGSPGSDLLKRKKDGSSFDLGPLNNNERRDLNCAVQEYLRLAGYRLTAMTFYEEVTDQNLDVWQNTPASVPDALRHYYYQYLSSTSEAAKEKVAMIRENESLLKSSEILNEEKGRLLKNKELADNQISGLTKSLETFQKDVKDKENQIKRLKQSLEHQRKELNDCRSEITSLKMHIEGYRSGRNVMASDTDTAETQSIEKYKEEIKILHLEIEKLKAKSTTSPESVERTDSGKESVQPEEKVVEIDEETPLISHPTDAESVKQDVPPLVGDMTKPEGFPQDSTGSFTDKVNTIDESPRVSEQNGDVPSPAPGISVKSDNLGCDGSLENTELLPLMMCAIERHPDGSTRDSLTHTLFNLIKRPDEQQRQIIMDACISLAKNVGQMRTETELLPQCWEQINHMYEERRLLVAQSCGQIAEFVRPEIRDSLILSIVQQLIEDAASVVRDAAAHNLALLLPLFPNADKYFKVEELVFQLVCDPSGVVVETTLRELVPAVIKWGNNLEHVLKVLLSHALSCAQRCPPISGVEGSLESHLRVLGERERWNLDVLLRMLIELLPLIRQKATDTCPFPPVLESNDNTFSDALLDLYAGRGHVEWPAFEWMHVDCFSDLINLSCMLHRKEDNLRNRITKFLLAVGQSYGDSYRVHIMLPVFLVAVGDDADFTFFPSAIHSRIKGLRPKSVVATRLATTCVLPLLLAGILGSPSKRDQLEDYLRKLLVDNHLNENQSTRRYADVIDAVRFLCSFEQHHGMIFNILWEMVVSSSVDMKINAANLLKVIVPYVDTKVASTHVVPALVTLGSDPNLKVKYVSIESFGAVAQHFKNDVVGNMVSLHLNTGYCGDITRRGERANAFCEAIRALDATDLSVNSVREYLLPAIQNMLKDPEALDPAHKEALEIIMKERSGGTLDTISKVMGAHLGTGIASSVTSFFGESGLLGKKETAESSPQQSAPPSPNAAATLPPQPAEDTRFMRIMRGNFTDMLRGKGKNPDEAPH</sequence>
<dbReference type="SUPFAM" id="SSF48371">
    <property type="entry name" value="ARM repeat"/>
    <property type="match status" value="1"/>
</dbReference>
<protein>
    <submittedName>
        <fullName evidence="4">Uncharacterized protein</fullName>
    </submittedName>
</protein>
<evidence type="ECO:0000313" key="5">
    <source>
        <dbReference type="Proteomes" id="UP001154282"/>
    </source>
</evidence>
<comment type="caution">
    <text evidence="4">The sequence shown here is derived from an EMBL/GenBank/DDBJ whole genome shotgun (WGS) entry which is preliminary data.</text>
</comment>
<dbReference type="PROSITE" id="PS50896">
    <property type="entry name" value="LISH"/>
    <property type="match status" value="2"/>
</dbReference>
<organism evidence="4 5">
    <name type="scientific">Linum tenue</name>
    <dbReference type="NCBI Taxonomy" id="586396"/>
    <lineage>
        <taxon>Eukaryota</taxon>
        <taxon>Viridiplantae</taxon>
        <taxon>Streptophyta</taxon>
        <taxon>Embryophyta</taxon>
        <taxon>Tracheophyta</taxon>
        <taxon>Spermatophyta</taxon>
        <taxon>Magnoliopsida</taxon>
        <taxon>eudicotyledons</taxon>
        <taxon>Gunneridae</taxon>
        <taxon>Pentapetalae</taxon>
        <taxon>rosids</taxon>
        <taxon>fabids</taxon>
        <taxon>Malpighiales</taxon>
        <taxon>Linaceae</taxon>
        <taxon>Linum</taxon>
    </lineage>
</organism>
<name>A0AAV0MYQ8_9ROSI</name>
<dbReference type="InterPro" id="IPR021133">
    <property type="entry name" value="HEAT_type_2"/>
</dbReference>
<feature type="region of interest" description="Disordered" evidence="3">
    <location>
        <begin position="112"/>
        <end position="147"/>
    </location>
</feature>
<accession>A0AAV0MYQ8</accession>
<dbReference type="Gene3D" id="1.25.10.10">
    <property type="entry name" value="Leucine-rich Repeat Variant"/>
    <property type="match status" value="2"/>
</dbReference>
<evidence type="ECO:0000313" key="4">
    <source>
        <dbReference type="EMBL" id="CAI0451418.1"/>
    </source>
</evidence>
<dbReference type="InterPro" id="IPR040362">
    <property type="entry name" value="RELCH"/>
</dbReference>
<gene>
    <name evidence="4" type="ORF">LITE_LOCUS30859</name>
</gene>
<evidence type="ECO:0000256" key="3">
    <source>
        <dbReference type="SAM" id="MobiDB-lite"/>
    </source>
</evidence>
<dbReference type="GO" id="GO:0032367">
    <property type="term" value="P:intracellular cholesterol transport"/>
    <property type="evidence" value="ECO:0007669"/>
    <property type="project" value="InterPro"/>
</dbReference>
<dbReference type="GO" id="GO:0055037">
    <property type="term" value="C:recycling endosome"/>
    <property type="evidence" value="ECO:0007669"/>
    <property type="project" value="TreeGrafter"/>
</dbReference>
<dbReference type="GO" id="GO:0005802">
    <property type="term" value="C:trans-Golgi network"/>
    <property type="evidence" value="ECO:0007669"/>
    <property type="project" value="InterPro"/>
</dbReference>
<evidence type="ECO:0000256" key="1">
    <source>
        <dbReference type="PROSITE-ProRule" id="PRU00103"/>
    </source>
</evidence>
<keyword evidence="2" id="KW-0175">Coiled coil</keyword>
<dbReference type="InterPro" id="IPR006594">
    <property type="entry name" value="LisH"/>
</dbReference>
<dbReference type="PROSITE" id="PS50077">
    <property type="entry name" value="HEAT_REPEAT"/>
    <property type="match status" value="1"/>
</dbReference>
<reference evidence="4" key="1">
    <citation type="submission" date="2022-08" db="EMBL/GenBank/DDBJ databases">
        <authorList>
            <person name="Gutierrez-Valencia J."/>
        </authorList>
    </citation>
    <scope>NUCLEOTIDE SEQUENCE</scope>
</reference>
<evidence type="ECO:0000256" key="2">
    <source>
        <dbReference type="SAM" id="Coils"/>
    </source>
</evidence>
<dbReference type="InterPro" id="IPR011989">
    <property type="entry name" value="ARM-like"/>
</dbReference>
<dbReference type="PANTHER" id="PTHR32059:SF0">
    <property type="entry name" value="RAB11-BINDING PROTEIN RELCH"/>
    <property type="match status" value="1"/>
</dbReference>
<keyword evidence="5" id="KW-1185">Reference proteome</keyword>
<feature type="region of interest" description="Disordered" evidence="3">
    <location>
        <begin position="419"/>
        <end position="443"/>
    </location>
</feature>
<feature type="repeat" description="HEAT" evidence="1">
    <location>
        <begin position="914"/>
        <end position="952"/>
    </location>
</feature>